<proteinExistence type="predicted"/>
<dbReference type="AlphaFoldDB" id="A0A239DMA8"/>
<name>A0A239DMA8_9ACTN</name>
<dbReference type="EMBL" id="FZOF01000005">
    <property type="protein sequence ID" value="SNS33211.1"/>
    <property type="molecule type" value="Genomic_DNA"/>
</dbReference>
<evidence type="ECO:0000313" key="1">
    <source>
        <dbReference type="EMBL" id="SNS33211.1"/>
    </source>
</evidence>
<organism evidence="1 2">
    <name type="scientific">Actinacidiphila glaucinigra</name>
    <dbReference type="NCBI Taxonomy" id="235986"/>
    <lineage>
        <taxon>Bacteria</taxon>
        <taxon>Bacillati</taxon>
        <taxon>Actinomycetota</taxon>
        <taxon>Actinomycetes</taxon>
        <taxon>Kitasatosporales</taxon>
        <taxon>Streptomycetaceae</taxon>
        <taxon>Actinacidiphila</taxon>
    </lineage>
</organism>
<sequence length="64" mass="7061">MTDHAQPLELFRFDDEGQSVSVRMEGGPPSVIGDDRYHGAEIVVESGFVSGRVRLVLSLEDLDE</sequence>
<dbReference type="Pfam" id="PF19384">
    <property type="entry name" value="DUF5959"/>
    <property type="match status" value="1"/>
</dbReference>
<keyword evidence="2" id="KW-1185">Reference proteome</keyword>
<dbReference type="Proteomes" id="UP000198280">
    <property type="component" value="Unassembled WGS sequence"/>
</dbReference>
<evidence type="ECO:0000313" key="2">
    <source>
        <dbReference type="Proteomes" id="UP000198280"/>
    </source>
</evidence>
<accession>A0A239DMA8</accession>
<gene>
    <name evidence="1" type="ORF">SAMN05216252_10547</name>
</gene>
<protein>
    <submittedName>
        <fullName evidence="1">Uncharacterized protein</fullName>
    </submittedName>
</protein>
<reference evidence="1 2" key="1">
    <citation type="submission" date="2017-06" db="EMBL/GenBank/DDBJ databases">
        <authorList>
            <person name="Kim H.J."/>
            <person name="Triplett B.A."/>
        </authorList>
    </citation>
    <scope>NUCLEOTIDE SEQUENCE [LARGE SCALE GENOMIC DNA]</scope>
    <source>
        <strain evidence="1 2">CGMCC 4.1858</strain>
    </source>
</reference>
<dbReference type="InterPro" id="IPR046003">
    <property type="entry name" value="DUF5959"/>
</dbReference>